<dbReference type="Proteomes" id="UP001262410">
    <property type="component" value="Unassembled WGS sequence"/>
</dbReference>
<evidence type="ECO:0000256" key="1">
    <source>
        <dbReference type="ARBA" id="ARBA00004418"/>
    </source>
</evidence>
<gene>
    <name evidence="6" type="ORF">E9232_001190</name>
</gene>
<comment type="caution">
    <text evidence="6">The sequence shown here is derived from an EMBL/GenBank/DDBJ whole genome shotgun (WGS) entry which is preliminary data.</text>
</comment>
<name>A0ABU1JK13_9PROT</name>
<comment type="similarity">
    <text evidence="2">Belongs to the bacterial solute-binding protein 5 family.</text>
</comment>
<proteinExistence type="inferred from homology"/>
<dbReference type="PANTHER" id="PTHR30290:SF64">
    <property type="entry name" value="ABC TRANSPORTER PERIPLASMIC BINDING PROTEIN"/>
    <property type="match status" value="1"/>
</dbReference>
<sequence length="686" mass="77648">MEQLRHPAMGKDRRLDRLLEPVRPAGQTAVPPVRRCEWHRLSLDLVDRSGERCGTEPTKRTEVGMITRRQFSIGSMITMAGASLPLPRAFAQTAAGEAGYGAPTYYLPMLDLKAAYPKDFPHWNYVRPDAPKGGKIILGVFGTFDTLNNLTTDGTEAAGLGAINDALISTNLDELDTYYVDTAEALEVSSDKLSIILTMREGPRFHDGHPMTAEDVAFTHQLLREKGALRLRARFYDDMDGIEALDGRRVRFTAKTLKNPQLLKAVASFPILPKHWWESRDFGGLTMEPPLGSGAYKIKSVDPGRAITLERVADYWGKDLPQNIGSANFDEITYQYYRDQDVLYEAFKSGEFDFLAIGRPQQWVTGFKSVSAVQTGALKLEEIPDASPQPYRGLMFNLRRPYFSDVRVRRALNYLYDFETTQKTSYYGLYSRIHSYFPNTDFSFSGLPEGRELEILGQYRGKIPDEIFTTEFKQPTTDGNGNIRANMRAALDLLKQAGWESRNGKLTNAAGEAMAFEIAYFTPEIEKTILPFAENLRRIGIQPSPRLLDVPQFRNRINNFEFDLMPAAFTPFFPPGEALRGGWNSRYADRPGDENSQGIKDPVIDELVEMIIAAQTYDEKAATCKAFDRYATWQFYSIALYEDPVNRVGYWDVFGRPDTRPKNDVGFPSTWWSDEKNPKAARGQRR</sequence>
<organism evidence="6 7">
    <name type="scientific">Inquilinus ginsengisoli</name>
    <dbReference type="NCBI Taxonomy" id="363840"/>
    <lineage>
        <taxon>Bacteria</taxon>
        <taxon>Pseudomonadati</taxon>
        <taxon>Pseudomonadota</taxon>
        <taxon>Alphaproteobacteria</taxon>
        <taxon>Rhodospirillales</taxon>
        <taxon>Rhodospirillaceae</taxon>
        <taxon>Inquilinus</taxon>
    </lineage>
</organism>
<feature type="domain" description="Solute-binding protein family 5" evidence="5">
    <location>
        <begin position="181"/>
        <end position="583"/>
    </location>
</feature>
<evidence type="ECO:0000259" key="5">
    <source>
        <dbReference type="Pfam" id="PF00496"/>
    </source>
</evidence>
<evidence type="ECO:0000256" key="2">
    <source>
        <dbReference type="ARBA" id="ARBA00005695"/>
    </source>
</evidence>
<dbReference type="Gene3D" id="3.40.190.10">
    <property type="entry name" value="Periplasmic binding protein-like II"/>
    <property type="match status" value="1"/>
</dbReference>
<dbReference type="EMBL" id="JAVDPW010000002">
    <property type="protein sequence ID" value="MDR6288683.1"/>
    <property type="molecule type" value="Genomic_DNA"/>
</dbReference>
<feature type="region of interest" description="Disordered" evidence="4">
    <location>
        <begin position="665"/>
        <end position="686"/>
    </location>
</feature>
<dbReference type="Pfam" id="PF00496">
    <property type="entry name" value="SBP_bac_5"/>
    <property type="match status" value="1"/>
</dbReference>
<dbReference type="Gene3D" id="3.10.105.10">
    <property type="entry name" value="Dipeptide-binding Protein, Domain 3"/>
    <property type="match status" value="1"/>
</dbReference>
<evidence type="ECO:0000313" key="7">
    <source>
        <dbReference type="Proteomes" id="UP001262410"/>
    </source>
</evidence>
<keyword evidence="7" id="KW-1185">Reference proteome</keyword>
<dbReference type="InterPro" id="IPR039424">
    <property type="entry name" value="SBP_5"/>
</dbReference>
<evidence type="ECO:0000313" key="6">
    <source>
        <dbReference type="EMBL" id="MDR6288683.1"/>
    </source>
</evidence>
<dbReference type="InterPro" id="IPR000914">
    <property type="entry name" value="SBP_5_dom"/>
</dbReference>
<comment type="subcellular location">
    <subcellularLocation>
        <location evidence="1">Periplasm</location>
    </subcellularLocation>
</comment>
<keyword evidence="3" id="KW-0732">Signal</keyword>
<accession>A0ABU1JK13</accession>
<reference evidence="6 7" key="1">
    <citation type="submission" date="2023-07" db="EMBL/GenBank/DDBJ databases">
        <title>Sorghum-associated microbial communities from plants grown in Nebraska, USA.</title>
        <authorList>
            <person name="Schachtman D."/>
        </authorList>
    </citation>
    <scope>NUCLEOTIDE SEQUENCE [LARGE SCALE GENOMIC DNA]</scope>
    <source>
        <strain evidence="6 7">584</strain>
    </source>
</reference>
<evidence type="ECO:0000256" key="3">
    <source>
        <dbReference type="ARBA" id="ARBA00022729"/>
    </source>
</evidence>
<dbReference type="CDD" id="cd08497">
    <property type="entry name" value="MbnE-like"/>
    <property type="match status" value="1"/>
</dbReference>
<dbReference type="InterPro" id="IPR030678">
    <property type="entry name" value="Peptide/Ni-bd"/>
</dbReference>
<dbReference type="SUPFAM" id="SSF53850">
    <property type="entry name" value="Periplasmic binding protein-like II"/>
    <property type="match status" value="1"/>
</dbReference>
<dbReference type="PANTHER" id="PTHR30290">
    <property type="entry name" value="PERIPLASMIC BINDING COMPONENT OF ABC TRANSPORTER"/>
    <property type="match status" value="1"/>
</dbReference>
<protein>
    <submittedName>
        <fullName evidence="6">Microcin C transport system substrate-binding protein</fullName>
    </submittedName>
</protein>
<evidence type="ECO:0000256" key="4">
    <source>
        <dbReference type="SAM" id="MobiDB-lite"/>
    </source>
</evidence>
<dbReference type="PIRSF" id="PIRSF002741">
    <property type="entry name" value="MppA"/>
    <property type="match status" value="1"/>
</dbReference>